<accession>A0AAV4M401</accession>
<evidence type="ECO:0000313" key="1">
    <source>
        <dbReference type="EMBL" id="GIX66940.1"/>
    </source>
</evidence>
<reference evidence="1 2" key="1">
    <citation type="submission" date="2021-06" db="EMBL/GenBank/DDBJ databases">
        <title>Caerostris darwini draft genome.</title>
        <authorList>
            <person name="Kono N."/>
            <person name="Arakawa K."/>
        </authorList>
    </citation>
    <scope>NUCLEOTIDE SEQUENCE [LARGE SCALE GENOMIC DNA]</scope>
</reference>
<dbReference type="AlphaFoldDB" id="A0AAV4M401"/>
<sequence>MHVIFRKINQHISLRVLKAHFENIWNTSCCLMIAGIQHLFPKLLLHRLLYLNHRYVCDILIQNFLVSFTPEMSFMTLLARIIVRPQTEITPYQLPFIRELLGNVNSVEQGPKIPRLCTMQTIVLGTLE</sequence>
<gene>
    <name evidence="1" type="ORF">CDAR_2091</name>
</gene>
<evidence type="ECO:0000313" key="2">
    <source>
        <dbReference type="Proteomes" id="UP001054837"/>
    </source>
</evidence>
<proteinExistence type="predicted"/>
<organism evidence="1 2">
    <name type="scientific">Caerostris darwini</name>
    <dbReference type="NCBI Taxonomy" id="1538125"/>
    <lineage>
        <taxon>Eukaryota</taxon>
        <taxon>Metazoa</taxon>
        <taxon>Ecdysozoa</taxon>
        <taxon>Arthropoda</taxon>
        <taxon>Chelicerata</taxon>
        <taxon>Arachnida</taxon>
        <taxon>Araneae</taxon>
        <taxon>Araneomorphae</taxon>
        <taxon>Entelegynae</taxon>
        <taxon>Araneoidea</taxon>
        <taxon>Araneidae</taxon>
        <taxon>Caerostris</taxon>
    </lineage>
</organism>
<protein>
    <submittedName>
        <fullName evidence="1">Uncharacterized protein</fullName>
    </submittedName>
</protein>
<keyword evidence="2" id="KW-1185">Reference proteome</keyword>
<comment type="caution">
    <text evidence="1">The sequence shown here is derived from an EMBL/GenBank/DDBJ whole genome shotgun (WGS) entry which is preliminary data.</text>
</comment>
<name>A0AAV4M401_9ARAC</name>
<dbReference type="Proteomes" id="UP001054837">
    <property type="component" value="Unassembled WGS sequence"/>
</dbReference>
<dbReference type="EMBL" id="BPLQ01000038">
    <property type="protein sequence ID" value="GIX66940.1"/>
    <property type="molecule type" value="Genomic_DNA"/>
</dbReference>